<evidence type="ECO:0000256" key="1">
    <source>
        <dbReference type="SAM" id="MobiDB-lite"/>
    </source>
</evidence>
<proteinExistence type="predicted"/>
<dbReference type="Proteomes" id="UP000789901">
    <property type="component" value="Unassembled WGS sequence"/>
</dbReference>
<sequence>MLRITTFWDNIPIQPTEEEIPTPVVVSSSLPTRQYLTRTRTNEIELSKKDNELIKKDLALVKEELETYKRPGTYLLKMAFKYLVPRRKILPFTHLLTNDESLQELEGVKKLARKKQAKRKLKSAQRKQATAKKQAKCELESAQKKQRKVEAACKKK</sequence>
<keyword evidence="3" id="KW-1185">Reference proteome</keyword>
<name>A0ABN7VVH0_GIGMA</name>
<dbReference type="EMBL" id="CAJVQB010022192">
    <property type="protein sequence ID" value="CAG8798953.1"/>
    <property type="molecule type" value="Genomic_DNA"/>
</dbReference>
<organism evidence="2 3">
    <name type="scientific">Gigaspora margarita</name>
    <dbReference type="NCBI Taxonomy" id="4874"/>
    <lineage>
        <taxon>Eukaryota</taxon>
        <taxon>Fungi</taxon>
        <taxon>Fungi incertae sedis</taxon>
        <taxon>Mucoromycota</taxon>
        <taxon>Glomeromycotina</taxon>
        <taxon>Glomeromycetes</taxon>
        <taxon>Diversisporales</taxon>
        <taxon>Gigasporaceae</taxon>
        <taxon>Gigaspora</taxon>
    </lineage>
</organism>
<evidence type="ECO:0000313" key="2">
    <source>
        <dbReference type="EMBL" id="CAG8798953.1"/>
    </source>
</evidence>
<feature type="region of interest" description="Disordered" evidence="1">
    <location>
        <begin position="116"/>
        <end position="140"/>
    </location>
</feature>
<evidence type="ECO:0000313" key="3">
    <source>
        <dbReference type="Proteomes" id="UP000789901"/>
    </source>
</evidence>
<accession>A0ABN7VVH0</accession>
<feature type="compositionally biased region" description="Basic residues" evidence="1">
    <location>
        <begin position="116"/>
        <end position="134"/>
    </location>
</feature>
<feature type="non-terminal residue" evidence="2">
    <location>
        <position position="156"/>
    </location>
</feature>
<gene>
    <name evidence="2" type="ORF">GMARGA_LOCUS22700</name>
</gene>
<comment type="caution">
    <text evidence="2">The sequence shown here is derived from an EMBL/GenBank/DDBJ whole genome shotgun (WGS) entry which is preliminary data.</text>
</comment>
<reference evidence="2 3" key="1">
    <citation type="submission" date="2021-06" db="EMBL/GenBank/DDBJ databases">
        <authorList>
            <person name="Kallberg Y."/>
            <person name="Tangrot J."/>
            <person name="Rosling A."/>
        </authorList>
    </citation>
    <scope>NUCLEOTIDE SEQUENCE [LARGE SCALE GENOMIC DNA]</scope>
    <source>
        <strain evidence="2 3">120-4 pot B 10/14</strain>
    </source>
</reference>
<protein>
    <submittedName>
        <fullName evidence="2">36518_t:CDS:1</fullName>
    </submittedName>
</protein>